<dbReference type="InterPro" id="IPR051121">
    <property type="entry name" value="FAH"/>
</dbReference>
<dbReference type="GO" id="GO:0016853">
    <property type="term" value="F:isomerase activity"/>
    <property type="evidence" value="ECO:0007669"/>
    <property type="project" value="UniProtKB-ARBA"/>
</dbReference>
<keyword evidence="5" id="KW-1185">Reference proteome</keyword>
<dbReference type="PANTHER" id="PTHR42796:SF4">
    <property type="entry name" value="FUMARYLACETOACETATE HYDROLASE DOMAIN-CONTAINING PROTEIN 2A"/>
    <property type="match status" value="1"/>
</dbReference>
<gene>
    <name evidence="4" type="ORF">CLV31_101329</name>
</gene>
<name>A0A326SBR1_9BACT</name>
<sequence length="287" mass="31933">MKLIRFGEAGKEKPGIQDNLGRNLDCSGFGEDWNEEFFSQNGLARLEEWLHANQENLHEIPATARIGSPIARPSKIICIGLNYRKHAEEAGMAVPEVPIIFMKATSSLSGPYDPIYIPRNSKQTDWEVELAVVIGKRAKYVKKEKAYEYIAGYCLHNDVSERDFQLRHGGQWVKGKSADHFAPLGPTLVTKEEIPDPHNLRLWLKLNGKMLQDSSTSDLIFDIPTIIEHLSQYMTLLPGDVISTGTPAGVGMGLKPEPRFLEQGDIVELGIEGLGISRQVAMNDPEA</sequence>
<protein>
    <submittedName>
        <fullName evidence="4">2-keto-4-pentenoate hydratase/2-oxohepta-3-ene-1,7-dioic acid hydratase in catechol pathway</fullName>
    </submittedName>
</protein>
<dbReference type="InterPro" id="IPR036663">
    <property type="entry name" value="Fumarylacetoacetase_C_sf"/>
</dbReference>
<comment type="caution">
    <text evidence="4">The sequence shown here is derived from an EMBL/GenBank/DDBJ whole genome shotgun (WGS) entry which is preliminary data.</text>
</comment>
<evidence type="ECO:0000256" key="1">
    <source>
        <dbReference type="ARBA" id="ARBA00010211"/>
    </source>
</evidence>
<comment type="similarity">
    <text evidence="1">Belongs to the FAH family.</text>
</comment>
<keyword evidence="2" id="KW-0479">Metal-binding</keyword>
<organism evidence="4 5">
    <name type="scientific">Algoriphagus aquaeductus</name>
    <dbReference type="NCBI Taxonomy" id="475299"/>
    <lineage>
        <taxon>Bacteria</taxon>
        <taxon>Pseudomonadati</taxon>
        <taxon>Bacteroidota</taxon>
        <taxon>Cytophagia</taxon>
        <taxon>Cytophagales</taxon>
        <taxon>Cyclobacteriaceae</taxon>
        <taxon>Algoriphagus</taxon>
    </lineage>
</organism>
<dbReference type="Proteomes" id="UP000248917">
    <property type="component" value="Unassembled WGS sequence"/>
</dbReference>
<dbReference type="AlphaFoldDB" id="A0A326SBR1"/>
<dbReference type="Pfam" id="PF01557">
    <property type="entry name" value="FAA_hydrolase"/>
    <property type="match status" value="1"/>
</dbReference>
<reference evidence="4 5" key="1">
    <citation type="submission" date="2018-06" db="EMBL/GenBank/DDBJ databases">
        <title>Genomic Encyclopedia of Archaeal and Bacterial Type Strains, Phase II (KMG-II): from individual species to whole genera.</title>
        <authorList>
            <person name="Goeker M."/>
        </authorList>
    </citation>
    <scope>NUCLEOTIDE SEQUENCE [LARGE SCALE GENOMIC DNA]</scope>
    <source>
        <strain evidence="4 5">T4</strain>
    </source>
</reference>
<evidence type="ECO:0000313" key="5">
    <source>
        <dbReference type="Proteomes" id="UP000248917"/>
    </source>
</evidence>
<accession>A0A326SBR1</accession>
<evidence type="ECO:0000313" key="4">
    <source>
        <dbReference type="EMBL" id="PZV87456.1"/>
    </source>
</evidence>
<dbReference type="Gene3D" id="3.90.850.10">
    <property type="entry name" value="Fumarylacetoacetase-like, C-terminal domain"/>
    <property type="match status" value="1"/>
</dbReference>
<dbReference type="SUPFAM" id="SSF56529">
    <property type="entry name" value="FAH"/>
    <property type="match status" value="1"/>
</dbReference>
<dbReference type="FunFam" id="3.90.850.10:FF:000002">
    <property type="entry name" value="2-hydroxyhepta-2,4-diene-1,7-dioate isomerase"/>
    <property type="match status" value="1"/>
</dbReference>
<feature type="domain" description="Fumarylacetoacetase-like C-terminal" evidence="3">
    <location>
        <begin position="75"/>
        <end position="278"/>
    </location>
</feature>
<dbReference type="RefSeq" id="WP_111391133.1">
    <property type="nucleotide sequence ID" value="NZ_QKTX01000001.1"/>
</dbReference>
<evidence type="ECO:0000259" key="3">
    <source>
        <dbReference type="Pfam" id="PF01557"/>
    </source>
</evidence>
<evidence type="ECO:0000256" key="2">
    <source>
        <dbReference type="ARBA" id="ARBA00022723"/>
    </source>
</evidence>
<proteinExistence type="inferred from homology"/>
<dbReference type="GO" id="GO:0019752">
    <property type="term" value="P:carboxylic acid metabolic process"/>
    <property type="evidence" value="ECO:0007669"/>
    <property type="project" value="UniProtKB-ARBA"/>
</dbReference>
<dbReference type="GO" id="GO:0046872">
    <property type="term" value="F:metal ion binding"/>
    <property type="evidence" value="ECO:0007669"/>
    <property type="project" value="UniProtKB-KW"/>
</dbReference>
<dbReference type="PANTHER" id="PTHR42796">
    <property type="entry name" value="FUMARYLACETOACETATE HYDROLASE DOMAIN-CONTAINING PROTEIN 2A-RELATED"/>
    <property type="match status" value="1"/>
</dbReference>
<dbReference type="EMBL" id="QKTX01000001">
    <property type="protein sequence ID" value="PZV87456.1"/>
    <property type="molecule type" value="Genomic_DNA"/>
</dbReference>
<dbReference type="OrthoDB" id="9805307at2"/>
<dbReference type="InterPro" id="IPR011234">
    <property type="entry name" value="Fumarylacetoacetase-like_C"/>
</dbReference>